<evidence type="ECO:0000256" key="2">
    <source>
        <dbReference type="ARBA" id="ARBA00022692"/>
    </source>
</evidence>
<dbReference type="Proteomes" id="UP001234178">
    <property type="component" value="Unassembled WGS sequence"/>
</dbReference>
<evidence type="ECO:0000256" key="1">
    <source>
        <dbReference type="ARBA" id="ARBA00004370"/>
    </source>
</evidence>
<organism evidence="9 10">
    <name type="scientific">Daphnia magna</name>
    <dbReference type="NCBI Taxonomy" id="35525"/>
    <lineage>
        <taxon>Eukaryota</taxon>
        <taxon>Metazoa</taxon>
        <taxon>Ecdysozoa</taxon>
        <taxon>Arthropoda</taxon>
        <taxon>Crustacea</taxon>
        <taxon>Branchiopoda</taxon>
        <taxon>Diplostraca</taxon>
        <taxon>Cladocera</taxon>
        <taxon>Anomopoda</taxon>
        <taxon>Daphniidae</taxon>
        <taxon>Daphnia</taxon>
    </lineage>
</organism>
<protein>
    <recommendedName>
        <fullName evidence="8">Guanylate cyclase domain-containing protein</fullName>
    </recommendedName>
</protein>
<accession>A0ABQ9Z9Z3</accession>
<dbReference type="Gene3D" id="3.30.70.1230">
    <property type="entry name" value="Nucleotide cyclase"/>
    <property type="match status" value="1"/>
</dbReference>
<comment type="subcellular location">
    <subcellularLocation>
        <location evidence="1">Membrane</location>
    </subcellularLocation>
</comment>
<name>A0ABQ9Z9Z3_9CRUS</name>
<dbReference type="PANTHER" id="PTHR11920:SF501">
    <property type="entry name" value="GUANYLATE CYCLASE 32E"/>
    <property type="match status" value="1"/>
</dbReference>
<keyword evidence="6" id="KW-0325">Glycoprotein</keyword>
<keyword evidence="4" id="KW-1133">Transmembrane helix</keyword>
<evidence type="ECO:0000256" key="3">
    <source>
        <dbReference type="ARBA" id="ARBA00022741"/>
    </source>
</evidence>
<evidence type="ECO:0000259" key="8">
    <source>
        <dbReference type="PROSITE" id="PS50125"/>
    </source>
</evidence>
<reference evidence="9 10" key="1">
    <citation type="journal article" date="2023" name="Nucleic Acids Res.">
        <title>The hologenome of Daphnia magna reveals possible DNA methylation and microbiome-mediated evolution of the host genome.</title>
        <authorList>
            <person name="Chaturvedi A."/>
            <person name="Li X."/>
            <person name="Dhandapani V."/>
            <person name="Marshall H."/>
            <person name="Kissane S."/>
            <person name="Cuenca-Cambronero M."/>
            <person name="Asole G."/>
            <person name="Calvet F."/>
            <person name="Ruiz-Romero M."/>
            <person name="Marangio P."/>
            <person name="Guigo R."/>
            <person name="Rago D."/>
            <person name="Mirbahai L."/>
            <person name="Eastwood N."/>
            <person name="Colbourne J.K."/>
            <person name="Zhou J."/>
            <person name="Mallon E."/>
            <person name="Orsini L."/>
        </authorList>
    </citation>
    <scope>NUCLEOTIDE SEQUENCE [LARGE SCALE GENOMIC DNA]</scope>
    <source>
        <strain evidence="9">LRV0_1</strain>
    </source>
</reference>
<dbReference type="CDD" id="cd07302">
    <property type="entry name" value="CHD"/>
    <property type="match status" value="1"/>
</dbReference>
<keyword evidence="10" id="KW-1185">Reference proteome</keyword>
<keyword evidence="3" id="KW-0547">Nucleotide-binding</keyword>
<dbReference type="InterPro" id="IPR001054">
    <property type="entry name" value="A/G_cyclase"/>
</dbReference>
<proteinExistence type="predicted"/>
<keyword evidence="7" id="KW-0456">Lyase</keyword>
<feature type="domain" description="Guanylate cyclase" evidence="8">
    <location>
        <begin position="1"/>
        <end position="18"/>
    </location>
</feature>
<dbReference type="Pfam" id="PF00211">
    <property type="entry name" value="Guanylate_cyc"/>
    <property type="match status" value="1"/>
</dbReference>
<gene>
    <name evidence="9" type="ORF">OUZ56_018442</name>
</gene>
<sequence length="128" mass="14534">MPRYCLFGDTVNTASRMESFGQALRIHISAATKELLNRLGGYIIEERGMTSIRGKGEMMTSWLVGEESWRTRGVTWVRLKEKYPISSRTSDCRSTEDVQLPTELDPIDTSPSTWLLGDCPLVPNEDYE</sequence>
<evidence type="ECO:0000256" key="5">
    <source>
        <dbReference type="ARBA" id="ARBA00023136"/>
    </source>
</evidence>
<dbReference type="SUPFAM" id="SSF55073">
    <property type="entry name" value="Nucleotide cyclase"/>
    <property type="match status" value="1"/>
</dbReference>
<evidence type="ECO:0000256" key="6">
    <source>
        <dbReference type="ARBA" id="ARBA00023180"/>
    </source>
</evidence>
<keyword evidence="2" id="KW-0812">Transmembrane</keyword>
<evidence type="ECO:0000313" key="10">
    <source>
        <dbReference type="Proteomes" id="UP001234178"/>
    </source>
</evidence>
<dbReference type="InterPro" id="IPR050401">
    <property type="entry name" value="Cyclic_nucleotide_synthase"/>
</dbReference>
<comment type="caution">
    <text evidence="9">The sequence shown here is derived from an EMBL/GenBank/DDBJ whole genome shotgun (WGS) entry which is preliminary data.</text>
</comment>
<evidence type="ECO:0000256" key="4">
    <source>
        <dbReference type="ARBA" id="ARBA00022989"/>
    </source>
</evidence>
<keyword evidence="5" id="KW-0472">Membrane</keyword>
<evidence type="ECO:0000313" key="9">
    <source>
        <dbReference type="EMBL" id="KAK4009325.1"/>
    </source>
</evidence>
<dbReference type="InterPro" id="IPR029787">
    <property type="entry name" value="Nucleotide_cyclase"/>
</dbReference>
<dbReference type="PANTHER" id="PTHR11920">
    <property type="entry name" value="GUANYLYL CYCLASE"/>
    <property type="match status" value="1"/>
</dbReference>
<dbReference type="EMBL" id="JAOYFB010000003">
    <property type="protein sequence ID" value="KAK4009325.1"/>
    <property type="molecule type" value="Genomic_DNA"/>
</dbReference>
<dbReference type="PROSITE" id="PS50125">
    <property type="entry name" value="GUANYLATE_CYCLASE_2"/>
    <property type="match status" value="1"/>
</dbReference>
<evidence type="ECO:0000256" key="7">
    <source>
        <dbReference type="ARBA" id="ARBA00023239"/>
    </source>
</evidence>